<gene>
    <name evidence="2" type="ORF">A5481_25345</name>
</gene>
<keyword evidence="1" id="KW-0812">Transmembrane</keyword>
<dbReference type="Proteomes" id="UP000078316">
    <property type="component" value="Unassembled WGS sequence"/>
</dbReference>
<evidence type="ECO:0000313" key="2">
    <source>
        <dbReference type="EMBL" id="OAS18934.1"/>
    </source>
</evidence>
<sequence>MADPLATLDSWPAIAIAATAAVAGALVPLNGFVKTLLDYRLEAKKAEALQPQTARDIATTAGGAVFDSMAIADLTAAVKGLSAAIAAGTASDQARHAQEAEVLNVRIADALEQLAEQNQGQHRPSRPHR</sequence>
<evidence type="ECO:0000256" key="1">
    <source>
        <dbReference type="SAM" id="Phobius"/>
    </source>
</evidence>
<evidence type="ECO:0000313" key="3">
    <source>
        <dbReference type="Proteomes" id="UP000078316"/>
    </source>
</evidence>
<protein>
    <submittedName>
        <fullName evidence="2">Uncharacterized protein</fullName>
    </submittedName>
</protein>
<dbReference type="RefSeq" id="WP_048433783.1">
    <property type="nucleotide sequence ID" value="NZ_LWHQ01000055.1"/>
</dbReference>
<dbReference type="AlphaFoldDB" id="A0A179S363"/>
<accession>A0A179S363</accession>
<organism evidence="2 3">
    <name type="scientific">Methylobacterium platani</name>
    <dbReference type="NCBI Taxonomy" id="427683"/>
    <lineage>
        <taxon>Bacteria</taxon>
        <taxon>Pseudomonadati</taxon>
        <taxon>Pseudomonadota</taxon>
        <taxon>Alphaproteobacteria</taxon>
        <taxon>Hyphomicrobiales</taxon>
        <taxon>Methylobacteriaceae</taxon>
        <taxon>Methylobacterium</taxon>
    </lineage>
</organism>
<comment type="caution">
    <text evidence="2">The sequence shown here is derived from an EMBL/GenBank/DDBJ whole genome shotgun (WGS) entry which is preliminary data.</text>
</comment>
<feature type="transmembrane region" description="Helical" evidence="1">
    <location>
        <begin position="12"/>
        <end position="33"/>
    </location>
</feature>
<keyword evidence="1" id="KW-0472">Membrane</keyword>
<reference evidence="2 3" key="1">
    <citation type="submission" date="2016-04" db="EMBL/GenBank/DDBJ databases">
        <authorList>
            <person name="Evans L.H."/>
            <person name="Alamgir A."/>
            <person name="Owens N."/>
            <person name="Weber N.D."/>
            <person name="Virtaneva K."/>
            <person name="Barbian K."/>
            <person name="Babar A."/>
            <person name="Rosenke K."/>
        </authorList>
    </citation>
    <scope>NUCLEOTIDE SEQUENCE [LARGE SCALE GENOMIC DNA]</scope>
    <source>
        <strain evidence="2 3">PMB02</strain>
    </source>
</reference>
<name>A0A179S363_9HYPH</name>
<dbReference type="EMBL" id="LWHQ01000055">
    <property type="protein sequence ID" value="OAS18934.1"/>
    <property type="molecule type" value="Genomic_DNA"/>
</dbReference>
<keyword evidence="1" id="KW-1133">Transmembrane helix</keyword>
<dbReference type="OrthoDB" id="7999161at2"/>
<proteinExistence type="predicted"/>